<feature type="chain" id="PRO_5032421314" description="Apple domain-containing protein" evidence="2">
    <location>
        <begin position="24"/>
        <end position="228"/>
    </location>
</feature>
<dbReference type="Proteomes" id="UP000650467">
    <property type="component" value="Unassembled WGS sequence"/>
</dbReference>
<feature type="compositionally biased region" description="Basic residues" evidence="1">
    <location>
        <begin position="110"/>
        <end position="123"/>
    </location>
</feature>
<dbReference type="AlphaFoldDB" id="A0A835SM64"/>
<proteinExistence type="predicted"/>
<evidence type="ECO:0000313" key="4">
    <source>
        <dbReference type="Proteomes" id="UP000650467"/>
    </source>
</evidence>
<feature type="region of interest" description="Disordered" evidence="1">
    <location>
        <begin position="24"/>
        <end position="145"/>
    </location>
</feature>
<dbReference type="EMBL" id="JAEHOC010000050">
    <property type="protein sequence ID" value="KAG2426033.1"/>
    <property type="molecule type" value="Genomic_DNA"/>
</dbReference>
<evidence type="ECO:0000313" key="3">
    <source>
        <dbReference type="EMBL" id="KAG2426033.1"/>
    </source>
</evidence>
<name>A0A835SM64_CHLIN</name>
<evidence type="ECO:0000256" key="2">
    <source>
        <dbReference type="SAM" id="SignalP"/>
    </source>
</evidence>
<accession>A0A835SM64</accession>
<feature type="signal peptide" evidence="2">
    <location>
        <begin position="1"/>
        <end position="23"/>
    </location>
</feature>
<gene>
    <name evidence="3" type="ORF">HXX76_013224</name>
</gene>
<sequence length="228" mass="23131">MARRLSLALLFVAALAGAAIASAQDVETRKGDIPGGLGVDTSGEFTPSGKPKPSTPGPDAVLPTVDVGPVSAPPPVYGVYGGATPTAATPSPRPGAQGGARAPSPTTKGKSPKNRSPKNKSPKTKPTPAPSSGPAPAPASGPAPAHTSICKGPGYSISAPYLARVHMEVSSAMPHEAQVPECEKLCIARGPACKGWYYKKDGYCYMTKATGGFKAGFDALKACKIHWA</sequence>
<dbReference type="OrthoDB" id="542805at2759"/>
<evidence type="ECO:0000256" key="1">
    <source>
        <dbReference type="SAM" id="MobiDB-lite"/>
    </source>
</evidence>
<reference evidence="3" key="1">
    <citation type="journal article" date="2020" name="bioRxiv">
        <title>Comparative genomics of Chlamydomonas.</title>
        <authorList>
            <person name="Craig R.J."/>
            <person name="Hasan A.R."/>
            <person name="Ness R.W."/>
            <person name="Keightley P.D."/>
        </authorList>
    </citation>
    <scope>NUCLEOTIDE SEQUENCE</scope>
    <source>
        <strain evidence="3">SAG 7.73</strain>
    </source>
</reference>
<keyword evidence="2" id="KW-0732">Signal</keyword>
<feature type="compositionally biased region" description="Pro residues" evidence="1">
    <location>
        <begin position="125"/>
        <end position="141"/>
    </location>
</feature>
<protein>
    <recommendedName>
        <fullName evidence="5">Apple domain-containing protein</fullName>
    </recommendedName>
</protein>
<evidence type="ECO:0008006" key="5">
    <source>
        <dbReference type="Google" id="ProtNLM"/>
    </source>
</evidence>
<keyword evidence="4" id="KW-1185">Reference proteome</keyword>
<comment type="caution">
    <text evidence="3">The sequence shown here is derived from an EMBL/GenBank/DDBJ whole genome shotgun (WGS) entry which is preliminary data.</text>
</comment>
<organism evidence="3 4">
    <name type="scientific">Chlamydomonas incerta</name>
    <dbReference type="NCBI Taxonomy" id="51695"/>
    <lineage>
        <taxon>Eukaryota</taxon>
        <taxon>Viridiplantae</taxon>
        <taxon>Chlorophyta</taxon>
        <taxon>core chlorophytes</taxon>
        <taxon>Chlorophyceae</taxon>
        <taxon>CS clade</taxon>
        <taxon>Chlamydomonadales</taxon>
        <taxon>Chlamydomonadaceae</taxon>
        <taxon>Chlamydomonas</taxon>
    </lineage>
</organism>